<dbReference type="InterPro" id="IPR029058">
    <property type="entry name" value="AB_hydrolase_fold"/>
</dbReference>
<organism evidence="2 3">
    <name type="scientific">Legionella parisiensis</name>
    <dbReference type="NCBI Taxonomy" id="45071"/>
    <lineage>
        <taxon>Bacteria</taxon>
        <taxon>Pseudomonadati</taxon>
        <taxon>Pseudomonadota</taxon>
        <taxon>Gammaproteobacteria</taxon>
        <taxon>Legionellales</taxon>
        <taxon>Legionellaceae</taxon>
        <taxon>Legionella</taxon>
    </lineage>
</organism>
<evidence type="ECO:0008006" key="4">
    <source>
        <dbReference type="Google" id="ProtNLM"/>
    </source>
</evidence>
<dbReference type="Proteomes" id="UP000095229">
    <property type="component" value="Unassembled WGS sequence"/>
</dbReference>
<gene>
    <name evidence="2" type="ORF">lpari_00050</name>
</gene>
<keyword evidence="1" id="KW-0732">Signal</keyword>
<dbReference type="AlphaFoldDB" id="A0A1E5JWR3"/>
<proteinExistence type="predicted"/>
<feature type="signal peptide" evidence="1">
    <location>
        <begin position="1"/>
        <end position="18"/>
    </location>
</feature>
<evidence type="ECO:0000313" key="2">
    <source>
        <dbReference type="EMBL" id="OEH48905.1"/>
    </source>
</evidence>
<evidence type="ECO:0000313" key="3">
    <source>
        <dbReference type="Proteomes" id="UP000095229"/>
    </source>
</evidence>
<reference evidence="2 3" key="1">
    <citation type="submission" date="2016-02" db="EMBL/GenBank/DDBJ databases">
        <title>Secondary metabolites in Legionella.</title>
        <authorList>
            <person name="Tobias N.J."/>
            <person name="Bode H.B."/>
        </authorList>
    </citation>
    <scope>NUCLEOTIDE SEQUENCE [LARGE SCALE GENOMIC DNA]</scope>
    <source>
        <strain evidence="2 3">DSM 19216</strain>
    </source>
</reference>
<protein>
    <recommendedName>
        <fullName evidence="4">Serine carboxypeptidase</fullName>
    </recommendedName>
</protein>
<dbReference type="GO" id="GO:0004185">
    <property type="term" value="F:serine-type carboxypeptidase activity"/>
    <property type="evidence" value="ECO:0007669"/>
    <property type="project" value="InterPro"/>
</dbReference>
<feature type="chain" id="PRO_5009179764" description="Serine carboxypeptidase" evidence="1">
    <location>
        <begin position="19"/>
        <end position="107"/>
    </location>
</feature>
<name>A0A1E5JWR3_9GAMM</name>
<accession>A0A1E5JWR3</accession>
<sequence>MHIVFWFLFLGTTLVTFASSPNLPDSSQDRIASLPGFGTLKNVEYAGYLPLSTSLCSKQKCNAAQGNLFYWYVENREHYADAPLVLWLNGGPGAASMYGFLWKMGLM</sequence>
<comment type="caution">
    <text evidence="2">The sequence shown here is derived from an EMBL/GenBank/DDBJ whole genome shotgun (WGS) entry which is preliminary data.</text>
</comment>
<evidence type="ECO:0000256" key="1">
    <source>
        <dbReference type="SAM" id="SignalP"/>
    </source>
</evidence>
<dbReference type="GO" id="GO:0006508">
    <property type="term" value="P:proteolysis"/>
    <property type="evidence" value="ECO:0007669"/>
    <property type="project" value="InterPro"/>
</dbReference>
<dbReference type="SUPFAM" id="SSF53474">
    <property type="entry name" value="alpha/beta-Hydrolases"/>
    <property type="match status" value="1"/>
</dbReference>
<dbReference type="Pfam" id="PF00450">
    <property type="entry name" value="Peptidase_S10"/>
    <property type="match status" value="1"/>
</dbReference>
<dbReference type="EMBL" id="LSOG01000002">
    <property type="protein sequence ID" value="OEH48905.1"/>
    <property type="molecule type" value="Genomic_DNA"/>
</dbReference>
<keyword evidence="3" id="KW-1185">Reference proteome</keyword>
<dbReference type="InterPro" id="IPR001563">
    <property type="entry name" value="Peptidase_S10"/>
</dbReference>
<dbReference type="PATRIC" id="fig|45071.7.peg.54"/>
<dbReference type="Gene3D" id="3.40.50.1820">
    <property type="entry name" value="alpha/beta hydrolase"/>
    <property type="match status" value="1"/>
</dbReference>